<comment type="caution">
    <text evidence="1">The sequence shown here is derived from an EMBL/GenBank/DDBJ whole genome shotgun (WGS) entry which is preliminary data.</text>
</comment>
<proteinExistence type="predicted"/>
<evidence type="ECO:0000313" key="1">
    <source>
        <dbReference type="EMBL" id="GAA4294953.1"/>
    </source>
</evidence>
<reference evidence="2" key="1">
    <citation type="journal article" date="2019" name="Int. J. Syst. Evol. Microbiol.">
        <title>The Global Catalogue of Microorganisms (GCM) 10K type strain sequencing project: providing services to taxonomists for standard genome sequencing and annotation.</title>
        <authorList>
            <consortium name="The Broad Institute Genomics Platform"/>
            <consortium name="The Broad Institute Genome Sequencing Center for Infectious Disease"/>
            <person name="Wu L."/>
            <person name="Ma J."/>
        </authorList>
    </citation>
    <scope>NUCLEOTIDE SEQUENCE [LARGE SCALE GENOMIC DNA]</scope>
    <source>
        <strain evidence="2">JCM 17917</strain>
    </source>
</reference>
<name>A0ABP8F4K8_9BACT</name>
<gene>
    <name evidence="1" type="ORF">GCM10023183_00220</name>
</gene>
<protein>
    <submittedName>
        <fullName evidence="1">Uncharacterized protein</fullName>
    </submittedName>
</protein>
<organism evidence="1 2">
    <name type="scientific">Nibribacter koreensis</name>
    <dbReference type="NCBI Taxonomy" id="1084519"/>
    <lineage>
        <taxon>Bacteria</taxon>
        <taxon>Pseudomonadati</taxon>
        <taxon>Bacteroidota</taxon>
        <taxon>Cytophagia</taxon>
        <taxon>Cytophagales</taxon>
        <taxon>Hymenobacteraceae</taxon>
        <taxon>Nibribacter</taxon>
    </lineage>
</organism>
<keyword evidence="2" id="KW-1185">Reference proteome</keyword>
<accession>A0ABP8F4K8</accession>
<dbReference type="Proteomes" id="UP001501844">
    <property type="component" value="Unassembled WGS sequence"/>
</dbReference>
<sequence length="84" mass="9533">MGSMKNVFKLSGGEVSLLDQSIKTEYLFQVGPYQVWAPIQKQLEKPLTKEVRPGDSVLLYCLFLNEHSSNGLFNTFLVSEFMSQ</sequence>
<dbReference type="EMBL" id="BAABGX010000001">
    <property type="protein sequence ID" value="GAA4294953.1"/>
    <property type="molecule type" value="Genomic_DNA"/>
</dbReference>
<evidence type="ECO:0000313" key="2">
    <source>
        <dbReference type="Proteomes" id="UP001501844"/>
    </source>
</evidence>